<evidence type="ECO:0000313" key="4">
    <source>
        <dbReference type="Proteomes" id="UP001500390"/>
    </source>
</evidence>
<feature type="region of interest" description="Disordered" evidence="1">
    <location>
        <begin position="10"/>
        <end position="29"/>
    </location>
</feature>
<evidence type="ECO:0008006" key="5">
    <source>
        <dbReference type="Google" id="ProtNLM"/>
    </source>
</evidence>
<protein>
    <recommendedName>
        <fullName evidence="5">DUF4386 family protein</fullName>
    </recommendedName>
</protein>
<evidence type="ECO:0000256" key="2">
    <source>
        <dbReference type="SAM" id="Phobius"/>
    </source>
</evidence>
<name>A0ABP8K0H2_9MICO</name>
<feature type="transmembrane region" description="Helical" evidence="2">
    <location>
        <begin position="166"/>
        <end position="190"/>
    </location>
</feature>
<evidence type="ECO:0000256" key="1">
    <source>
        <dbReference type="SAM" id="MobiDB-lite"/>
    </source>
</evidence>
<gene>
    <name evidence="3" type="ORF">GCM10023153_23950</name>
</gene>
<keyword evidence="4" id="KW-1185">Reference proteome</keyword>
<dbReference type="EMBL" id="BAABFX010000033">
    <property type="protein sequence ID" value="GAA4398747.1"/>
    <property type="molecule type" value="Genomic_DNA"/>
</dbReference>
<evidence type="ECO:0000313" key="3">
    <source>
        <dbReference type="EMBL" id="GAA4398747.1"/>
    </source>
</evidence>
<sequence>MSTADLLGNAEHHDNTSIRPGAPSTAPTDPDEIRSLTRLAGWAGIAVFAFWLCQPILVAVLVSRGADDTPGMAALEANSWAGGFDAVLFSGIGAASLVMVLAVWRAMRLHGAADGVLSTVGFAMALVGATAWFWVAGHGLSMYTSVGAGLADVSADSEIQAASLQASYLAVTAGLIVVGIGSIGWNVLLATTGRRAGLIGRPLSAVFGLFAVVPLYQAVVPFATPWPLIIAVLGSLVLGIALLLKSRKLR</sequence>
<proteinExistence type="predicted"/>
<comment type="caution">
    <text evidence="3">The sequence shown here is derived from an EMBL/GenBank/DDBJ whole genome shotgun (WGS) entry which is preliminary data.</text>
</comment>
<keyword evidence="2" id="KW-0812">Transmembrane</keyword>
<feature type="transmembrane region" description="Helical" evidence="2">
    <location>
        <begin position="202"/>
        <end position="220"/>
    </location>
</feature>
<feature type="transmembrane region" description="Helical" evidence="2">
    <location>
        <begin position="226"/>
        <end position="244"/>
    </location>
</feature>
<feature type="transmembrane region" description="Helical" evidence="2">
    <location>
        <begin position="116"/>
        <end position="135"/>
    </location>
</feature>
<dbReference type="Proteomes" id="UP001500390">
    <property type="component" value="Unassembled WGS sequence"/>
</dbReference>
<feature type="transmembrane region" description="Helical" evidence="2">
    <location>
        <begin position="82"/>
        <end position="104"/>
    </location>
</feature>
<accession>A0ABP8K0H2</accession>
<organism evidence="3 4">
    <name type="scientific">Ornithinibacter aureus</name>
    <dbReference type="NCBI Taxonomy" id="622664"/>
    <lineage>
        <taxon>Bacteria</taxon>
        <taxon>Bacillati</taxon>
        <taxon>Actinomycetota</taxon>
        <taxon>Actinomycetes</taxon>
        <taxon>Micrococcales</taxon>
        <taxon>Intrasporangiaceae</taxon>
        <taxon>Ornithinibacter</taxon>
    </lineage>
</organism>
<keyword evidence="2" id="KW-0472">Membrane</keyword>
<dbReference type="RefSeq" id="WP_159899633.1">
    <property type="nucleotide sequence ID" value="NZ_BAABFX010000033.1"/>
</dbReference>
<feature type="transmembrane region" description="Helical" evidence="2">
    <location>
        <begin position="39"/>
        <end position="62"/>
    </location>
</feature>
<keyword evidence="2" id="KW-1133">Transmembrane helix</keyword>
<reference evidence="4" key="1">
    <citation type="journal article" date="2019" name="Int. J. Syst. Evol. Microbiol.">
        <title>The Global Catalogue of Microorganisms (GCM) 10K type strain sequencing project: providing services to taxonomists for standard genome sequencing and annotation.</title>
        <authorList>
            <consortium name="The Broad Institute Genomics Platform"/>
            <consortium name="The Broad Institute Genome Sequencing Center for Infectious Disease"/>
            <person name="Wu L."/>
            <person name="Ma J."/>
        </authorList>
    </citation>
    <scope>NUCLEOTIDE SEQUENCE [LARGE SCALE GENOMIC DNA]</scope>
    <source>
        <strain evidence="4">JCM 17738</strain>
    </source>
</reference>